<feature type="signal peptide" evidence="2">
    <location>
        <begin position="1"/>
        <end position="17"/>
    </location>
</feature>
<sequence>MQLKSLIFLALATTALALPSPTNDKDKKKHWDHNNDWENHDDKNDNETNSTTACPPQSPVIGLSECVIKCLDSYNLRAATNIGAIVTAVCTYPQEYFDGGWKNTQNPNDFGYCEKNCPDGSQLVSMLGYLRNSTLCNINIPGITLPHPSINTGEEPGSATATATATAADAFWGNTQEK</sequence>
<dbReference type="InParanoid" id="A0A0L0HI93"/>
<evidence type="ECO:0000256" key="2">
    <source>
        <dbReference type="SAM" id="SignalP"/>
    </source>
</evidence>
<keyword evidence="2" id="KW-0732">Signal</keyword>
<feature type="region of interest" description="Disordered" evidence="1">
    <location>
        <begin position="22"/>
        <end position="55"/>
    </location>
</feature>
<keyword evidence="4" id="KW-1185">Reference proteome</keyword>
<feature type="chain" id="PRO_5005539860" description="WSC domain-containing protein" evidence="2">
    <location>
        <begin position="18"/>
        <end position="178"/>
    </location>
</feature>
<dbReference type="Proteomes" id="UP000053201">
    <property type="component" value="Unassembled WGS sequence"/>
</dbReference>
<dbReference type="EMBL" id="KQ257456">
    <property type="protein sequence ID" value="KND00554.1"/>
    <property type="molecule type" value="Genomic_DNA"/>
</dbReference>
<feature type="compositionally biased region" description="Basic and acidic residues" evidence="1">
    <location>
        <begin position="32"/>
        <end position="46"/>
    </location>
</feature>
<name>A0A0L0HI93_SPIPD</name>
<reference evidence="3 4" key="1">
    <citation type="submission" date="2009-08" db="EMBL/GenBank/DDBJ databases">
        <title>The Genome Sequence of Spizellomyces punctatus strain DAOM BR117.</title>
        <authorList>
            <consortium name="The Broad Institute Genome Sequencing Platform"/>
            <person name="Russ C."/>
            <person name="Cuomo C."/>
            <person name="Shea T."/>
            <person name="Young S.K."/>
            <person name="Zeng Q."/>
            <person name="Koehrsen M."/>
            <person name="Haas B."/>
            <person name="Borodovsky M."/>
            <person name="Guigo R."/>
            <person name="Alvarado L."/>
            <person name="Berlin A."/>
            <person name="Bochicchio J."/>
            <person name="Borenstein D."/>
            <person name="Chapman S."/>
            <person name="Chen Z."/>
            <person name="Engels R."/>
            <person name="Freedman E."/>
            <person name="Gellesch M."/>
            <person name="Goldberg J."/>
            <person name="Griggs A."/>
            <person name="Gujja S."/>
            <person name="Heiman D."/>
            <person name="Hepburn T."/>
            <person name="Howarth C."/>
            <person name="Jen D."/>
            <person name="Larson L."/>
            <person name="Lewis B."/>
            <person name="Mehta T."/>
            <person name="Park D."/>
            <person name="Pearson M."/>
            <person name="Roberts A."/>
            <person name="Saif S."/>
            <person name="Shenoy N."/>
            <person name="Sisk P."/>
            <person name="Stolte C."/>
            <person name="Sykes S."/>
            <person name="Thomson T."/>
            <person name="Walk T."/>
            <person name="White J."/>
            <person name="Yandava C."/>
            <person name="Burger G."/>
            <person name="Gray M.W."/>
            <person name="Holland P.W.H."/>
            <person name="King N."/>
            <person name="Lang F.B.F."/>
            <person name="Roger A.J."/>
            <person name="Ruiz-Trillo I."/>
            <person name="Lander E."/>
            <person name="Nusbaum C."/>
        </authorList>
    </citation>
    <scope>NUCLEOTIDE SEQUENCE [LARGE SCALE GENOMIC DNA]</scope>
    <source>
        <strain evidence="3 4">DAOM BR117</strain>
    </source>
</reference>
<dbReference type="RefSeq" id="XP_016608593.1">
    <property type="nucleotide sequence ID" value="XM_016753100.1"/>
</dbReference>
<proteinExistence type="predicted"/>
<evidence type="ECO:0000256" key="1">
    <source>
        <dbReference type="SAM" id="MobiDB-lite"/>
    </source>
</evidence>
<gene>
    <name evidence="3" type="ORF">SPPG_04862</name>
</gene>
<dbReference type="AlphaFoldDB" id="A0A0L0HI93"/>
<accession>A0A0L0HI93</accession>
<organism evidence="3 4">
    <name type="scientific">Spizellomyces punctatus (strain DAOM BR117)</name>
    <dbReference type="NCBI Taxonomy" id="645134"/>
    <lineage>
        <taxon>Eukaryota</taxon>
        <taxon>Fungi</taxon>
        <taxon>Fungi incertae sedis</taxon>
        <taxon>Chytridiomycota</taxon>
        <taxon>Chytridiomycota incertae sedis</taxon>
        <taxon>Chytridiomycetes</taxon>
        <taxon>Spizellomycetales</taxon>
        <taxon>Spizellomycetaceae</taxon>
        <taxon>Spizellomyces</taxon>
    </lineage>
</organism>
<evidence type="ECO:0000313" key="4">
    <source>
        <dbReference type="Proteomes" id="UP000053201"/>
    </source>
</evidence>
<dbReference type="OrthoDB" id="10339558at2759"/>
<evidence type="ECO:0000313" key="3">
    <source>
        <dbReference type="EMBL" id="KND00554.1"/>
    </source>
</evidence>
<dbReference type="GeneID" id="27688290"/>
<dbReference type="VEuPathDB" id="FungiDB:SPPG_04862"/>
<protein>
    <recommendedName>
        <fullName evidence="5">WSC domain-containing protein</fullName>
    </recommendedName>
</protein>
<evidence type="ECO:0008006" key="5">
    <source>
        <dbReference type="Google" id="ProtNLM"/>
    </source>
</evidence>